<evidence type="ECO:0000313" key="3">
    <source>
        <dbReference type="EMBL" id="PPR03016.1"/>
    </source>
</evidence>
<feature type="transmembrane region" description="Helical" evidence="2">
    <location>
        <begin position="134"/>
        <end position="161"/>
    </location>
</feature>
<keyword evidence="2" id="KW-0472">Membrane</keyword>
<evidence type="ECO:0000256" key="1">
    <source>
        <dbReference type="SAM" id="MobiDB-lite"/>
    </source>
</evidence>
<gene>
    <name evidence="3" type="ORF">CVT26_004543</name>
</gene>
<feature type="region of interest" description="Disordered" evidence="1">
    <location>
        <begin position="311"/>
        <end position="351"/>
    </location>
</feature>
<reference evidence="3 4" key="1">
    <citation type="journal article" date="2018" name="Evol. Lett.">
        <title>Horizontal gene cluster transfer increased hallucinogenic mushroom diversity.</title>
        <authorList>
            <person name="Reynolds H.T."/>
            <person name="Vijayakumar V."/>
            <person name="Gluck-Thaler E."/>
            <person name="Korotkin H.B."/>
            <person name="Matheny P.B."/>
            <person name="Slot J.C."/>
        </authorList>
    </citation>
    <scope>NUCLEOTIDE SEQUENCE [LARGE SCALE GENOMIC DNA]</scope>
    <source>
        <strain evidence="3 4">SRW20</strain>
    </source>
</reference>
<feature type="transmembrane region" description="Helical" evidence="2">
    <location>
        <begin position="181"/>
        <end position="202"/>
    </location>
</feature>
<sequence>MSFDSLTVSEQESFISSQVNSTTLYVFLWGIYTVIYAGTSYLYLNKKSSRNNYILAAISLSYFAYSADVIMVWYLDQKAVVYDSETRDALYASLVQEPGWPILVTDVIAFILAAVADGVLIWRCFHVCGHSLRAILVPSFLLFCEIAIVAFNIAIDLTFLITFGVDRLNPSDSQIDLFNRLLAVQAFITFATTLSSTSLIAYRIYTTSKNDIPRSSKRLLHHILEILVQSAAVYSLMAIAQAVSSVIPQTASNAASWDAAEIYTSILFTFISGVAPTVLVARVAMLDEKDAYGSTTVSAPLSGLHFHVRTTRADEESQSQLSEGNSRVERTLEGPQLSNKTLHEKSTLTHV</sequence>
<feature type="transmembrane region" description="Helical" evidence="2">
    <location>
        <begin position="223"/>
        <end position="242"/>
    </location>
</feature>
<feature type="transmembrane region" description="Helical" evidence="2">
    <location>
        <begin position="262"/>
        <end position="281"/>
    </location>
</feature>
<dbReference type="OrthoDB" id="3265004at2759"/>
<feature type="transmembrane region" description="Helical" evidence="2">
    <location>
        <begin position="53"/>
        <end position="75"/>
    </location>
</feature>
<keyword evidence="4" id="KW-1185">Reference proteome</keyword>
<keyword evidence="2" id="KW-1133">Transmembrane helix</keyword>
<evidence type="ECO:0000256" key="2">
    <source>
        <dbReference type="SAM" id="Phobius"/>
    </source>
</evidence>
<protein>
    <recommendedName>
        <fullName evidence="5">G-protein coupled receptors family 1 profile domain-containing protein</fullName>
    </recommendedName>
</protein>
<accession>A0A409YJ54</accession>
<dbReference type="AlphaFoldDB" id="A0A409YJ54"/>
<organism evidence="3 4">
    <name type="scientific">Gymnopilus dilepis</name>
    <dbReference type="NCBI Taxonomy" id="231916"/>
    <lineage>
        <taxon>Eukaryota</taxon>
        <taxon>Fungi</taxon>
        <taxon>Dikarya</taxon>
        <taxon>Basidiomycota</taxon>
        <taxon>Agaricomycotina</taxon>
        <taxon>Agaricomycetes</taxon>
        <taxon>Agaricomycetidae</taxon>
        <taxon>Agaricales</taxon>
        <taxon>Agaricineae</taxon>
        <taxon>Hymenogastraceae</taxon>
        <taxon>Gymnopilus</taxon>
    </lineage>
</organism>
<proteinExistence type="predicted"/>
<feature type="compositionally biased region" description="Basic and acidic residues" evidence="1">
    <location>
        <begin position="341"/>
        <end position="351"/>
    </location>
</feature>
<feature type="transmembrane region" description="Helical" evidence="2">
    <location>
        <begin position="24"/>
        <end position="44"/>
    </location>
</feature>
<evidence type="ECO:0008006" key="5">
    <source>
        <dbReference type="Google" id="ProtNLM"/>
    </source>
</evidence>
<keyword evidence="2" id="KW-0812">Transmembrane</keyword>
<dbReference type="EMBL" id="NHYE01000789">
    <property type="protein sequence ID" value="PPR03016.1"/>
    <property type="molecule type" value="Genomic_DNA"/>
</dbReference>
<feature type="transmembrane region" description="Helical" evidence="2">
    <location>
        <begin position="100"/>
        <end position="122"/>
    </location>
</feature>
<name>A0A409YJ54_9AGAR</name>
<evidence type="ECO:0000313" key="4">
    <source>
        <dbReference type="Proteomes" id="UP000284706"/>
    </source>
</evidence>
<dbReference type="Proteomes" id="UP000284706">
    <property type="component" value="Unassembled WGS sequence"/>
</dbReference>
<dbReference type="InParanoid" id="A0A409YJ54"/>
<comment type="caution">
    <text evidence="3">The sequence shown here is derived from an EMBL/GenBank/DDBJ whole genome shotgun (WGS) entry which is preliminary data.</text>
</comment>